<keyword evidence="2" id="KW-1185">Reference proteome</keyword>
<organism evidence="1 2">
    <name type="scientific">Shewanella canadensis</name>
    <dbReference type="NCBI Taxonomy" id="271096"/>
    <lineage>
        <taxon>Bacteria</taxon>
        <taxon>Pseudomonadati</taxon>
        <taxon>Pseudomonadota</taxon>
        <taxon>Gammaproteobacteria</taxon>
        <taxon>Alteromonadales</taxon>
        <taxon>Shewanellaceae</taxon>
        <taxon>Shewanella</taxon>
    </lineage>
</organism>
<dbReference type="EMBL" id="RXNU01000006">
    <property type="protein sequence ID" value="RTR38617.1"/>
    <property type="molecule type" value="Genomic_DNA"/>
</dbReference>
<accession>A0A3S0L0Q9</accession>
<gene>
    <name evidence="1" type="ORF">EKG38_14025</name>
</gene>
<dbReference type="Proteomes" id="UP000267448">
    <property type="component" value="Unassembled WGS sequence"/>
</dbReference>
<comment type="caution">
    <text evidence="1">The sequence shown here is derived from an EMBL/GenBank/DDBJ whole genome shotgun (WGS) entry which is preliminary data.</text>
</comment>
<sequence length="118" mass="13062">MKKLVAIVGLLLSSGAIGDERRDEFLAMKLEDQAMCAAYAKHIGSEKHNEYWLAVMVTSVKNKGTAEDDISGKVINMFAAKYGLIEGLNKGRGLNSEEAQADMITTYRKTCQYNLVRN</sequence>
<protein>
    <submittedName>
        <fullName evidence="1">Uncharacterized protein</fullName>
    </submittedName>
</protein>
<evidence type="ECO:0000313" key="2">
    <source>
        <dbReference type="Proteomes" id="UP000267448"/>
    </source>
</evidence>
<reference evidence="1 2" key="1">
    <citation type="submission" date="2018-12" db="EMBL/GenBank/DDBJ databases">
        <authorList>
            <person name="Yu L."/>
        </authorList>
    </citation>
    <scope>NUCLEOTIDE SEQUENCE [LARGE SCALE GENOMIC DNA]</scope>
    <source>
        <strain evidence="1 2">HAW-EB2</strain>
    </source>
</reference>
<evidence type="ECO:0000313" key="1">
    <source>
        <dbReference type="EMBL" id="RTR38617.1"/>
    </source>
</evidence>
<dbReference type="AlphaFoldDB" id="A0A3S0L0Q9"/>
<name>A0A3S0L0Q9_9GAMM</name>
<proteinExistence type="predicted"/>
<dbReference type="RefSeq" id="WP_126520848.1">
    <property type="nucleotide sequence ID" value="NZ_RXNU01000006.1"/>
</dbReference>